<sequence>MYDENGKENTGKFKATFKVKPQNELRDMPADTLLLDEVLKGVEDICLTDDEGKALEGDDLLHAAKNDPAISTALITAYQESVSKKNRGRI</sequence>
<evidence type="ECO:0000313" key="2">
    <source>
        <dbReference type="Proteomes" id="UP000196331"/>
    </source>
</evidence>
<dbReference type="Proteomes" id="UP000196331">
    <property type="component" value="Unassembled WGS sequence"/>
</dbReference>
<name>A0A1R4HQN6_9GAMM</name>
<dbReference type="AlphaFoldDB" id="A0A1R4HQN6"/>
<accession>A0A1R4HQN6</accession>
<gene>
    <name evidence="1" type="ORF">CZ787_02420</name>
</gene>
<proteinExistence type="predicted"/>
<comment type="caution">
    <text evidence="1">The sequence shown here is derived from an EMBL/GenBank/DDBJ whole genome shotgun (WGS) entry which is preliminary data.</text>
</comment>
<evidence type="ECO:0000313" key="1">
    <source>
        <dbReference type="EMBL" id="SJN09865.1"/>
    </source>
</evidence>
<protein>
    <submittedName>
        <fullName evidence="1">Uncharacterized protein</fullName>
    </submittedName>
</protein>
<organism evidence="1 2">
    <name type="scientific">Halomonas citrativorans</name>
    <dbReference type="NCBI Taxonomy" id="2742612"/>
    <lineage>
        <taxon>Bacteria</taxon>
        <taxon>Pseudomonadati</taxon>
        <taxon>Pseudomonadota</taxon>
        <taxon>Gammaproteobacteria</taxon>
        <taxon>Oceanospirillales</taxon>
        <taxon>Halomonadaceae</taxon>
        <taxon>Halomonas</taxon>
    </lineage>
</organism>
<dbReference type="EMBL" id="FUKM01000008">
    <property type="protein sequence ID" value="SJN09865.1"/>
    <property type="molecule type" value="Genomic_DNA"/>
</dbReference>
<reference evidence="1 2" key="1">
    <citation type="submission" date="2017-02" db="EMBL/GenBank/DDBJ databases">
        <authorList>
            <person name="Dridi B."/>
        </authorList>
    </citation>
    <scope>NUCLEOTIDE SEQUENCE [LARGE SCALE GENOMIC DNA]</scope>
    <source>
        <strain evidence="1 2">JB380</strain>
    </source>
</reference>